<keyword evidence="4" id="KW-0804">Transcription</keyword>
<sequence length="284" mass="32815">METKQLAIFLDVCKTQSFSETSRNMYITRSAIVQHINKLEKYLGVKLFHRNSHGVKLTDAGKALIPFAQNMVDTNDSIIQTMHNFSHTITIGTIYLQKPNLITKMLNDRPKYAKKIQIKFQELNNIKQINSQIDIIEYYEVTKYLDQSFNFLKLEEEPIFIALPPNHKLARKDSIDLKDLEGYTVAIEKSGVSVIGDKVKEKLEKYPQINLKSYGIYNSSFFATAQYNNYLICIAKGMGIDTTPYVLRPLNVSEKALYGIYYRKKPNNLVKEFIKNFSEKKTVQ</sequence>
<proteinExistence type="inferred from homology"/>
<dbReference type="Proteomes" id="UP000231914">
    <property type="component" value="Unassembled WGS sequence"/>
</dbReference>
<dbReference type="Pfam" id="PF00126">
    <property type="entry name" value="HTH_1"/>
    <property type="match status" value="1"/>
</dbReference>
<organism evidence="6 7">
    <name type="scientific">Lactobacillus crispatus</name>
    <dbReference type="NCBI Taxonomy" id="47770"/>
    <lineage>
        <taxon>Bacteria</taxon>
        <taxon>Bacillati</taxon>
        <taxon>Bacillota</taxon>
        <taxon>Bacilli</taxon>
        <taxon>Lactobacillales</taxon>
        <taxon>Lactobacillaceae</taxon>
        <taxon>Lactobacillus</taxon>
    </lineage>
</organism>
<dbReference type="GO" id="GO:0000976">
    <property type="term" value="F:transcription cis-regulatory region binding"/>
    <property type="evidence" value="ECO:0007669"/>
    <property type="project" value="TreeGrafter"/>
</dbReference>
<keyword evidence="3" id="KW-0238">DNA-binding</keyword>
<dbReference type="Gene3D" id="3.40.190.290">
    <property type="match status" value="1"/>
</dbReference>
<dbReference type="Gene3D" id="1.10.10.10">
    <property type="entry name" value="Winged helix-like DNA-binding domain superfamily/Winged helix DNA-binding domain"/>
    <property type="match status" value="1"/>
</dbReference>
<comment type="caution">
    <text evidence="6">The sequence shown here is derived from an EMBL/GenBank/DDBJ whole genome shotgun (WGS) entry which is preliminary data.</text>
</comment>
<dbReference type="Pfam" id="PF03466">
    <property type="entry name" value="LysR_substrate"/>
    <property type="match status" value="1"/>
</dbReference>
<reference evidence="6 7" key="1">
    <citation type="submission" date="2016-10" db="EMBL/GenBank/DDBJ databases">
        <title>WGS of isloates from the oral cavity of healthy individuals.</title>
        <authorList>
            <person name="Sharma S."/>
            <person name="Pal V.K."/>
            <person name="Patil P.B."/>
            <person name="Korpole S."/>
            <person name="Grover V."/>
        </authorList>
    </citation>
    <scope>NUCLEOTIDE SEQUENCE [LARGE SCALE GENOMIC DNA]</scope>
    <source>
        <strain evidence="6 7">DISK12</strain>
    </source>
</reference>
<evidence type="ECO:0000256" key="1">
    <source>
        <dbReference type="ARBA" id="ARBA00009437"/>
    </source>
</evidence>
<dbReference type="GO" id="GO:0003700">
    <property type="term" value="F:DNA-binding transcription factor activity"/>
    <property type="evidence" value="ECO:0007669"/>
    <property type="project" value="InterPro"/>
</dbReference>
<dbReference type="FunFam" id="1.10.10.10:FF:000001">
    <property type="entry name" value="LysR family transcriptional regulator"/>
    <property type="match status" value="1"/>
</dbReference>
<dbReference type="SUPFAM" id="SSF53850">
    <property type="entry name" value="Periplasmic binding protein-like II"/>
    <property type="match status" value="1"/>
</dbReference>
<evidence type="ECO:0000259" key="5">
    <source>
        <dbReference type="PROSITE" id="PS50931"/>
    </source>
</evidence>
<feature type="domain" description="HTH lysR-type" evidence="5">
    <location>
        <begin position="1"/>
        <end position="58"/>
    </location>
</feature>
<evidence type="ECO:0000256" key="4">
    <source>
        <dbReference type="ARBA" id="ARBA00023163"/>
    </source>
</evidence>
<gene>
    <name evidence="6" type="ORF">BHU41_07010</name>
</gene>
<evidence type="ECO:0000313" key="6">
    <source>
        <dbReference type="EMBL" id="PJZ17227.1"/>
    </source>
</evidence>
<comment type="similarity">
    <text evidence="1">Belongs to the LysR transcriptional regulatory family.</text>
</comment>
<dbReference type="AlphaFoldDB" id="A0A2M9WPA3"/>
<dbReference type="InterPro" id="IPR000847">
    <property type="entry name" value="LysR_HTH_N"/>
</dbReference>
<keyword evidence="2" id="KW-0805">Transcription regulation</keyword>
<dbReference type="InterPro" id="IPR005119">
    <property type="entry name" value="LysR_subst-bd"/>
</dbReference>
<protein>
    <submittedName>
        <fullName evidence="6">Transcriptional regulator</fullName>
    </submittedName>
</protein>
<dbReference type="CDD" id="cd05466">
    <property type="entry name" value="PBP2_LTTR_substrate"/>
    <property type="match status" value="1"/>
</dbReference>
<accession>A0A2M9WPA3</accession>
<dbReference type="EMBL" id="MKXG01000032">
    <property type="protein sequence ID" value="PJZ17227.1"/>
    <property type="molecule type" value="Genomic_DNA"/>
</dbReference>
<evidence type="ECO:0000256" key="2">
    <source>
        <dbReference type="ARBA" id="ARBA00023015"/>
    </source>
</evidence>
<dbReference type="InterPro" id="IPR036388">
    <property type="entry name" value="WH-like_DNA-bd_sf"/>
</dbReference>
<dbReference type="RefSeq" id="WP_100732627.1">
    <property type="nucleotide sequence ID" value="NZ_JAATOH010000004.1"/>
</dbReference>
<dbReference type="SUPFAM" id="SSF46785">
    <property type="entry name" value="Winged helix' DNA-binding domain"/>
    <property type="match status" value="1"/>
</dbReference>
<dbReference type="PANTHER" id="PTHR30126">
    <property type="entry name" value="HTH-TYPE TRANSCRIPTIONAL REGULATOR"/>
    <property type="match status" value="1"/>
</dbReference>
<dbReference type="InterPro" id="IPR036390">
    <property type="entry name" value="WH_DNA-bd_sf"/>
</dbReference>
<evidence type="ECO:0000256" key="3">
    <source>
        <dbReference type="ARBA" id="ARBA00023125"/>
    </source>
</evidence>
<name>A0A2M9WPA3_9LACO</name>
<evidence type="ECO:0000313" key="7">
    <source>
        <dbReference type="Proteomes" id="UP000231914"/>
    </source>
</evidence>
<dbReference type="PANTHER" id="PTHR30126:SF40">
    <property type="entry name" value="HTH-TYPE TRANSCRIPTIONAL REGULATOR GLTR"/>
    <property type="match status" value="1"/>
</dbReference>
<dbReference type="PROSITE" id="PS50931">
    <property type="entry name" value="HTH_LYSR"/>
    <property type="match status" value="1"/>
</dbReference>